<accession>A0ABW5WSJ7</accession>
<dbReference type="InterPro" id="IPR010064">
    <property type="entry name" value="HK97-gp10_tail"/>
</dbReference>
<keyword evidence="2" id="KW-1185">Reference proteome</keyword>
<sequence length="131" mass="15119">MAKNEVTGFEDVMKNIEKLGDAIEKQSNAAIRHAAKEVVAPELKKNTPKLPYMKKHHMQDNISVSNIRTNKETFEKYIVVAYKKPVKHRVHFVEMGTLRQRPQLFITRTTNDTKNGVNRAILTHLRKALKL</sequence>
<dbReference type="NCBIfam" id="TIGR01725">
    <property type="entry name" value="phge_HK97_gp10"/>
    <property type="match status" value="1"/>
</dbReference>
<reference evidence="2" key="1">
    <citation type="journal article" date="2019" name="Int. J. Syst. Evol. Microbiol.">
        <title>The Global Catalogue of Microorganisms (GCM) 10K type strain sequencing project: providing services to taxonomists for standard genome sequencing and annotation.</title>
        <authorList>
            <consortium name="The Broad Institute Genomics Platform"/>
            <consortium name="The Broad Institute Genome Sequencing Center for Infectious Disease"/>
            <person name="Wu L."/>
            <person name="Ma J."/>
        </authorList>
    </citation>
    <scope>NUCLEOTIDE SEQUENCE [LARGE SCALE GENOMIC DNA]</scope>
    <source>
        <strain evidence="2">KCTC 33575</strain>
    </source>
</reference>
<proteinExistence type="predicted"/>
<evidence type="ECO:0000313" key="1">
    <source>
        <dbReference type="EMBL" id="MFD2829233.1"/>
    </source>
</evidence>
<dbReference type="Pfam" id="PF04883">
    <property type="entry name" value="HK97-gp10_like"/>
    <property type="match status" value="1"/>
</dbReference>
<dbReference type="RefSeq" id="WP_377771054.1">
    <property type="nucleotide sequence ID" value="NZ_JBHUOQ010000001.1"/>
</dbReference>
<dbReference type="Proteomes" id="UP001597519">
    <property type="component" value="Unassembled WGS sequence"/>
</dbReference>
<organism evidence="1 2">
    <name type="scientific">Corticicoccus populi</name>
    <dbReference type="NCBI Taxonomy" id="1812821"/>
    <lineage>
        <taxon>Bacteria</taxon>
        <taxon>Bacillati</taxon>
        <taxon>Bacillota</taxon>
        <taxon>Bacilli</taxon>
        <taxon>Bacillales</taxon>
        <taxon>Staphylococcaceae</taxon>
        <taxon>Corticicoccus</taxon>
    </lineage>
</organism>
<protein>
    <submittedName>
        <fullName evidence="1">HK97-gp10 family putative phage morphogenesis protein</fullName>
    </submittedName>
</protein>
<gene>
    <name evidence="1" type="ORF">ACFSX4_02060</name>
</gene>
<evidence type="ECO:0000313" key="2">
    <source>
        <dbReference type="Proteomes" id="UP001597519"/>
    </source>
</evidence>
<name>A0ABW5WSJ7_9STAP</name>
<comment type="caution">
    <text evidence="1">The sequence shown here is derived from an EMBL/GenBank/DDBJ whole genome shotgun (WGS) entry which is preliminary data.</text>
</comment>
<dbReference type="EMBL" id="JBHUOQ010000001">
    <property type="protein sequence ID" value="MFD2829233.1"/>
    <property type="molecule type" value="Genomic_DNA"/>
</dbReference>